<proteinExistence type="predicted"/>
<accession>A0A8H5HT52</accession>
<dbReference type="AlphaFoldDB" id="A0A8H5HT52"/>
<evidence type="ECO:0000313" key="3">
    <source>
        <dbReference type="Proteomes" id="UP000518752"/>
    </source>
</evidence>
<protein>
    <submittedName>
        <fullName evidence="2">Uncharacterized protein</fullName>
    </submittedName>
</protein>
<dbReference type="Proteomes" id="UP000518752">
    <property type="component" value="Unassembled WGS sequence"/>
</dbReference>
<keyword evidence="1" id="KW-0472">Membrane</keyword>
<keyword evidence="3" id="KW-1185">Reference proteome</keyword>
<feature type="transmembrane region" description="Helical" evidence="1">
    <location>
        <begin position="20"/>
        <end position="45"/>
    </location>
</feature>
<evidence type="ECO:0000313" key="2">
    <source>
        <dbReference type="EMBL" id="KAF5389009.1"/>
    </source>
</evidence>
<keyword evidence="1" id="KW-1133">Transmembrane helix</keyword>
<gene>
    <name evidence="2" type="ORF">D9757_005109</name>
</gene>
<sequence length="223" mass="24968">MLWVPLPDDFPGCVLTGSNQWFAALWAAPLVTDSCVFLLTLWRTIRYRTMHMHMPTTQVIFRDGIIYFTVIFGANLMNTLIYFVGIYGAGYASLTYLAVEDVKAVGASQILTAIMVARLQLNLRRAATQTDSAWEYAVGVLNDQSVPFHARNRNDDSLGTSSSFFAIGNLGEDLQETFFEGALHGYNDDQNDENILELDELSRSVPLMNPNRRLADPRPPRPA</sequence>
<organism evidence="2 3">
    <name type="scientific">Collybiopsis confluens</name>
    <dbReference type="NCBI Taxonomy" id="2823264"/>
    <lineage>
        <taxon>Eukaryota</taxon>
        <taxon>Fungi</taxon>
        <taxon>Dikarya</taxon>
        <taxon>Basidiomycota</taxon>
        <taxon>Agaricomycotina</taxon>
        <taxon>Agaricomycetes</taxon>
        <taxon>Agaricomycetidae</taxon>
        <taxon>Agaricales</taxon>
        <taxon>Marasmiineae</taxon>
        <taxon>Omphalotaceae</taxon>
        <taxon>Collybiopsis</taxon>
    </lineage>
</organism>
<feature type="transmembrane region" description="Helical" evidence="1">
    <location>
        <begin position="65"/>
        <end position="90"/>
    </location>
</feature>
<dbReference type="EMBL" id="JAACJN010000025">
    <property type="protein sequence ID" value="KAF5389009.1"/>
    <property type="molecule type" value="Genomic_DNA"/>
</dbReference>
<dbReference type="OrthoDB" id="3242376at2759"/>
<keyword evidence="1" id="KW-0812">Transmembrane</keyword>
<reference evidence="2 3" key="1">
    <citation type="journal article" date="2020" name="ISME J.">
        <title>Uncovering the hidden diversity of litter-decomposition mechanisms in mushroom-forming fungi.</title>
        <authorList>
            <person name="Floudas D."/>
            <person name="Bentzer J."/>
            <person name="Ahren D."/>
            <person name="Johansson T."/>
            <person name="Persson P."/>
            <person name="Tunlid A."/>
        </authorList>
    </citation>
    <scope>NUCLEOTIDE SEQUENCE [LARGE SCALE GENOMIC DNA]</scope>
    <source>
        <strain evidence="2 3">CBS 406.79</strain>
    </source>
</reference>
<comment type="caution">
    <text evidence="2">The sequence shown here is derived from an EMBL/GenBank/DDBJ whole genome shotgun (WGS) entry which is preliminary data.</text>
</comment>
<name>A0A8H5HT52_9AGAR</name>
<evidence type="ECO:0000256" key="1">
    <source>
        <dbReference type="SAM" id="Phobius"/>
    </source>
</evidence>